<sequence>MRLLLIAYEFPPSPSPQSLRWTYLVRELAALGHEVHVLTVDLGGETPGLPALPDSVRIHRTFPGFLRGALALHREYRMRHPRKPPGPESTRPEGGGDALRPPRNWKQRISEAVQGVAGLLHFPDIRGEWRRHGKRELGRLVMTLQPDVVISSHEPATTLELGLTLRGSRVPWIVDLGDPVLAPYTPSRWRARALRLEQAVFRHAAHVIVTNPNALEQMRNRHGSDMPMTVLTQGFDPAASEQPALAAEPFDPRRLELLYTGSLYAFRRIDALLEALRAEPRIRLSIASVTVPETILAASKAMPEQLRLLGFLPHRHALAIQRRADVLINIANDDPAQIPGKFYEYLGAARPILHLADDPDLVATRITELRRGWSRPNDASAIAGLLVDLVGAKAAGRLDAGISLHPGDVRAHSWPHIASQLDALIQNVLRQWNRNLHE</sequence>
<dbReference type="Gene3D" id="3.40.50.2000">
    <property type="entry name" value="Glycogen Phosphorylase B"/>
    <property type="match status" value="2"/>
</dbReference>
<evidence type="ECO:0000313" key="3">
    <source>
        <dbReference type="EMBL" id="TYT23082.1"/>
    </source>
</evidence>
<name>A0A5D4XJH2_9GAMM</name>
<dbReference type="Pfam" id="PF13579">
    <property type="entry name" value="Glyco_trans_4_4"/>
    <property type="match status" value="1"/>
</dbReference>
<evidence type="ECO:0000256" key="1">
    <source>
        <dbReference type="SAM" id="MobiDB-lite"/>
    </source>
</evidence>
<dbReference type="OrthoDB" id="9794575at2"/>
<proteinExistence type="predicted"/>
<keyword evidence="4" id="KW-1185">Reference proteome</keyword>
<keyword evidence="3" id="KW-0808">Transferase</keyword>
<dbReference type="RefSeq" id="WP_149104789.1">
    <property type="nucleotide sequence ID" value="NZ_VTFT01000003.1"/>
</dbReference>
<dbReference type="AlphaFoldDB" id="A0A5D4XJH2"/>
<organism evidence="3 4">
    <name type="scientific">Luteimonas viscosa</name>
    <dbReference type="NCBI Taxonomy" id="1132694"/>
    <lineage>
        <taxon>Bacteria</taxon>
        <taxon>Pseudomonadati</taxon>
        <taxon>Pseudomonadota</taxon>
        <taxon>Gammaproteobacteria</taxon>
        <taxon>Lysobacterales</taxon>
        <taxon>Lysobacteraceae</taxon>
        <taxon>Luteimonas</taxon>
    </lineage>
</organism>
<accession>A0A5D4XJH2</accession>
<comment type="caution">
    <text evidence="3">The sequence shown here is derived from an EMBL/GenBank/DDBJ whole genome shotgun (WGS) entry which is preliminary data.</text>
</comment>
<feature type="domain" description="Glycosyltransferase subfamily 4-like N-terminal" evidence="2">
    <location>
        <begin position="21"/>
        <end position="230"/>
    </location>
</feature>
<dbReference type="SUPFAM" id="SSF53756">
    <property type="entry name" value="UDP-Glycosyltransferase/glycogen phosphorylase"/>
    <property type="match status" value="1"/>
</dbReference>
<evidence type="ECO:0000259" key="2">
    <source>
        <dbReference type="Pfam" id="PF13579"/>
    </source>
</evidence>
<dbReference type="GO" id="GO:0016757">
    <property type="term" value="F:glycosyltransferase activity"/>
    <property type="evidence" value="ECO:0007669"/>
    <property type="project" value="UniProtKB-ARBA"/>
</dbReference>
<dbReference type="EMBL" id="VTFT01000003">
    <property type="protein sequence ID" value="TYT23082.1"/>
    <property type="molecule type" value="Genomic_DNA"/>
</dbReference>
<feature type="region of interest" description="Disordered" evidence="1">
    <location>
        <begin position="78"/>
        <end position="103"/>
    </location>
</feature>
<reference evidence="3 4" key="1">
    <citation type="submission" date="2019-08" db="EMBL/GenBank/DDBJ databases">
        <title>Luteimonas viscosus sp. nov., isolated from soil of a sunflower field.</title>
        <authorList>
            <person name="Jianli Z."/>
            <person name="Ying Z."/>
        </authorList>
    </citation>
    <scope>NUCLEOTIDE SEQUENCE [LARGE SCALE GENOMIC DNA]</scope>
    <source>
        <strain evidence="3 4">XBU10</strain>
    </source>
</reference>
<protein>
    <submittedName>
        <fullName evidence="3">Glycosyltransferase family 4 protein</fullName>
    </submittedName>
</protein>
<dbReference type="InterPro" id="IPR028098">
    <property type="entry name" value="Glyco_trans_4-like_N"/>
</dbReference>
<dbReference type="Proteomes" id="UP000324973">
    <property type="component" value="Unassembled WGS sequence"/>
</dbReference>
<gene>
    <name evidence="3" type="ORF">FZO89_17725</name>
</gene>
<evidence type="ECO:0000313" key="4">
    <source>
        <dbReference type="Proteomes" id="UP000324973"/>
    </source>
</evidence>